<feature type="binding site" evidence="3">
    <location>
        <position position="16"/>
    </location>
    <ligand>
        <name>a divalent metal cation</name>
        <dbReference type="ChEBI" id="CHEBI:60240"/>
    </ligand>
</feature>
<sequence length="286" mass="30910">MRDVKCVDRAAASCGEGLLWDHAAGVLWWVDIAHRFLHSYAPATGRCTKLPMPDLISAVALHDSGKLLIATKSGLGWVNPETGTITLLDCPEPDLPGNRPNDMAVAPDGALWLGTMSEGAKGTTGALYRYDATGRTLMMKDTTISNGLDWSPDGERFYFIDSVPGRIWLRKADDWQVLRTCDEDFGRPDGLCVDSAGTIWVAICNQGRVLGLSPDGQIIETIEIPCRTVTNCAFGGEDLQTLYVTTGTFDLSAEDIAQNPESGGLFAIQMDVPGRQPFVASTPMID</sequence>
<reference evidence="5 6" key="1">
    <citation type="submission" date="2016-10" db="EMBL/GenBank/DDBJ databases">
        <authorList>
            <person name="de Groot N.N."/>
        </authorList>
    </citation>
    <scope>NUCLEOTIDE SEQUENCE [LARGE SCALE GENOMIC DNA]</scope>
    <source>
        <strain evidence="5 6">U95</strain>
    </source>
</reference>
<dbReference type="PANTHER" id="PTHR10907">
    <property type="entry name" value="REGUCALCIN"/>
    <property type="match status" value="1"/>
</dbReference>
<name>A0A1G5RAX0_9RHOB</name>
<dbReference type="GO" id="GO:0019853">
    <property type="term" value="P:L-ascorbic acid biosynthetic process"/>
    <property type="evidence" value="ECO:0007669"/>
    <property type="project" value="TreeGrafter"/>
</dbReference>
<dbReference type="InterPro" id="IPR013658">
    <property type="entry name" value="SGL"/>
</dbReference>
<feature type="binding site" evidence="3">
    <location>
        <position position="101"/>
    </location>
    <ligand>
        <name>substrate</name>
    </ligand>
</feature>
<keyword evidence="6" id="KW-1185">Reference proteome</keyword>
<evidence type="ECO:0000256" key="1">
    <source>
        <dbReference type="ARBA" id="ARBA00008853"/>
    </source>
</evidence>
<feature type="binding site" evidence="3">
    <location>
        <position position="146"/>
    </location>
    <ligand>
        <name>a divalent metal cation</name>
        <dbReference type="ChEBI" id="CHEBI:60240"/>
    </ligand>
</feature>
<gene>
    <name evidence="5" type="ORF">SAMN04488118_11147</name>
</gene>
<evidence type="ECO:0000256" key="3">
    <source>
        <dbReference type="PIRSR" id="PIRSR605511-2"/>
    </source>
</evidence>
<dbReference type="Pfam" id="PF08450">
    <property type="entry name" value="SGL"/>
    <property type="match status" value="1"/>
</dbReference>
<dbReference type="STRING" id="1156985.SAMN04488118_11147"/>
<keyword evidence="3" id="KW-0862">Zinc</keyword>
<feature type="active site" description="Proton donor/acceptor" evidence="2">
    <location>
        <position position="189"/>
    </location>
</feature>
<dbReference type="OrthoDB" id="2633250at2"/>
<protein>
    <submittedName>
        <fullName evidence="5">Sugar lactone lactonase YvrE</fullName>
    </submittedName>
</protein>
<evidence type="ECO:0000313" key="6">
    <source>
        <dbReference type="Proteomes" id="UP000198767"/>
    </source>
</evidence>
<keyword evidence="3" id="KW-0479">Metal-binding</keyword>
<dbReference type="SUPFAM" id="SSF63829">
    <property type="entry name" value="Calcium-dependent phosphotriesterase"/>
    <property type="match status" value="1"/>
</dbReference>
<dbReference type="AlphaFoldDB" id="A0A1G5RAX0"/>
<dbReference type="GO" id="GO:0005509">
    <property type="term" value="F:calcium ion binding"/>
    <property type="evidence" value="ECO:0007669"/>
    <property type="project" value="TreeGrafter"/>
</dbReference>
<feature type="domain" description="SMP-30/Gluconolactonase/LRE-like region" evidence="4">
    <location>
        <begin position="14"/>
        <end position="247"/>
    </location>
</feature>
<proteinExistence type="inferred from homology"/>
<dbReference type="Proteomes" id="UP000198767">
    <property type="component" value="Unassembled WGS sequence"/>
</dbReference>
<dbReference type="InterPro" id="IPR005511">
    <property type="entry name" value="SMP-30"/>
</dbReference>
<dbReference type="RefSeq" id="WP_157844005.1">
    <property type="nucleotide sequence ID" value="NZ_FMWG01000011.1"/>
</dbReference>
<evidence type="ECO:0000313" key="5">
    <source>
        <dbReference type="EMBL" id="SCZ70920.1"/>
    </source>
</evidence>
<dbReference type="PRINTS" id="PR01790">
    <property type="entry name" value="SMP30FAMILY"/>
</dbReference>
<feature type="binding site" evidence="3">
    <location>
        <position position="99"/>
    </location>
    <ligand>
        <name>substrate</name>
    </ligand>
</feature>
<evidence type="ECO:0000259" key="4">
    <source>
        <dbReference type="Pfam" id="PF08450"/>
    </source>
</evidence>
<dbReference type="InterPro" id="IPR011042">
    <property type="entry name" value="6-blade_b-propeller_TolB-like"/>
</dbReference>
<evidence type="ECO:0000256" key="2">
    <source>
        <dbReference type="PIRSR" id="PIRSR605511-1"/>
    </source>
</evidence>
<dbReference type="EMBL" id="FMWG01000011">
    <property type="protein sequence ID" value="SCZ70920.1"/>
    <property type="molecule type" value="Genomic_DNA"/>
</dbReference>
<dbReference type="Gene3D" id="2.120.10.30">
    <property type="entry name" value="TolB, C-terminal domain"/>
    <property type="match status" value="1"/>
</dbReference>
<dbReference type="GO" id="GO:0004341">
    <property type="term" value="F:gluconolactonase activity"/>
    <property type="evidence" value="ECO:0007669"/>
    <property type="project" value="TreeGrafter"/>
</dbReference>
<comment type="cofactor">
    <cofactor evidence="3">
        <name>Zn(2+)</name>
        <dbReference type="ChEBI" id="CHEBI:29105"/>
    </cofactor>
    <text evidence="3">Binds 1 divalent metal cation per subunit.</text>
</comment>
<organism evidence="5 6">
    <name type="scientific">Epibacterium ulvae</name>
    <dbReference type="NCBI Taxonomy" id="1156985"/>
    <lineage>
        <taxon>Bacteria</taxon>
        <taxon>Pseudomonadati</taxon>
        <taxon>Pseudomonadota</taxon>
        <taxon>Alphaproteobacteria</taxon>
        <taxon>Rhodobacterales</taxon>
        <taxon>Roseobacteraceae</taxon>
        <taxon>Epibacterium</taxon>
    </lineage>
</organism>
<accession>A0A1G5RAX0</accession>
<dbReference type="PANTHER" id="PTHR10907:SF47">
    <property type="entry name" value="REGUCALCIN"/>
    <property type="match status" value="1"/>
</dbReference>
<feature type="binding site" evidence="3">
    <location>
        <position position="189"/>
    </location>
    <ligand>
        <name>a divalent metal cation</name>
        <dbReference type="ChEBI" id="CHEBI:60240"/>
    </ligand>
</feature>
<comment type="similarity">
    <text evidence="1">Belongs to the SMP-30/CGR1 family.</text>
</comment>